<dbReference type="AlphaFoldDB" id="A0A3A2Z4Y8"/>
<sequence>MESESRNSTELRSFSDSVVSSSRDTANNSDNVEIEQPSLPPADRGKDAWLMLASCCVIQLPVWGFSLVSGIFQEYFAANDVLRGSKGDLAITGTTSTGILYLLSPVTFTLLTRYPHLQRHCAIVGLVLTVAGSLLSSFSVYVWHLIATQGVLCAVGNGLLFTPITLYLDQWFIQRKGLAYGIMWAAKSVSGVALPFVTNVCLEKFGSRTTLRAWTVTTDQTLINGKLVTTLLALPFAKARIPPAPSTSPKRLDLSFLKLLTFWMPQTGNVIQSFGYFLPTTYLPSYSTSAIGLSHTKGTLLVALFNATSVIGGIVFGSLCDRFAVSNIMLLSSVGSALSVFLFWGLSSSPPSSTYPQAAIALMALFSITYGFFAGGYSSTWSGVLVQVKRDSPSLETGLVFGLLAGGRGIGNVISGPLSTALINKGAIGSGEGMGYTTKYGTLILFTGITALFGAWSWMWRYLRSCVKLVC</sequence>
<dbReference type="SUPFAM" id="SSF103473">
    <property type="entry name" value="MFS general substrate transporter"/>
    <property type="match status" value="1"/>
</dbReference>
<evidence type="ECO:0000256" key="3">
    <source>
        <dbReference type="SAM" id="MobiDB-lite"/>
    </source>
</evidence>
<proteinExistence type="inferred from homology"/>
<feature type="transmembrane region" description="Helical" evidence="4">
    <location>
        <begin position="328"/>
        <end position="346"/>
    </location>
</feature>
<dbReference type="InterPro" id="IPR036259">
    <property type="entry name" value="MFS_trans_sf"/>
</dbReference>
<accession>A0A3A2Z4Y8</accession>
<dbReference type="GO" id="GO:0022857">
    <property type="term" value="F:transmembrane transporter activity"/>
    <property type="evidence" value="ECO:0007669"/>
    <property type="project" value="InterPro"/>
</dbReference>
<comment type="caution">
    <text evidence="5">The sequence shown here is derived from an EMBL/GenBank/DDBJ whole genome shotgun (WGS) entry which is preliminary data.</text>
</comment>
<dbReference type="Gene3D" id="1.20.1250.20">
    <property type="entry name" value="MFS general substrate transporter like domains"/>
    <property type="match status" value="2"/>
</dbReference>
<name>A0A3A2Z4Y8_9EURO</name>
<feature type="transmembrane region" description="Helical" evidence="4">
    <location>
        <begin position="89"/>
        <end position="111"/>
    </location>
</feature>
<dbReference type="EMBL" id="MVGC01000614">
    <property type="protein sequence ID" value="RJE18148.1"/>
    <property type="molecule type" value="Genomic_DNA"/>
</dbReference>
<feature type="transmembrane region" description="Helical" evidence="4">
    <location>
        <begin position="48"/>
        <end position="69"/>
    </location>
</feature>
<keyword evidence="4" id="KW-0472">Membrane</keyword>
<gene>
    <name evidence="5" type="ORF">PHISCL_09515</name>
</gene>
<comment type="subcellular location">
    <subcellularLocation>
        <location evidence="1">Membrane</location>
        <topology evidence="1">Multi-pass membrane protein</topology>
    </subcellularLocation>
</comment>
<evidence type="ECO:0000313" key="6">
    <source>
        <dbReference type="Proteomes" id="UP000266188"/>
    </source>
</evidence>
<comment type="similarity">
    <text evidence="2">Belongs to the major facilitator superfamily. Monocarboxylate porter (TC 2.A.1.13) family.</text>
</comment>
<feature type="transmembrane region" description="Helical" evidence="4">
    <location>
        <begin position="256"/>
        <end position="278"/>
    </location>
</feature>
<evidence type="ECO:0000256" key="2">
    <source>
        <dbReference type="ARBA" id="ARBA00006727"/>
    </source>
</evidence>
<reference evidence="6" key="1">
    <citation type="submission" date="2017-02" db="EMBL/GenBank/DDBJ databases">
        <authorList>
            <person name="Tafer H."/>
            <person name="Lopandic K."/>
        </authorList>
    </citation>
    <scope>NUCLEOTIDE SEQUENCE [LARGE SCALE GENOMIC DNA]</scope>
    <source>
        <strain evidence="6">CBS 366.77</strain>
    </source>
</reference>
<organism evidence="5 6">
    <name type="scientific">Aspergillus sclerotialis</name>
    <dbReference type="NCBI Taxonomy" id="2070753"/>
    <lineage>
        <taxon>Eukaryota</taxon>
        <taxon>Fungi</taxon>
        <taxon>Dikarya</taxon>
        <taxon>Ascomycota</taxon>
        <taxon>Pezizomycotina</taxon>
        <taxon>Eurotiomycetes</taxon>
        <taxon>Eurotiomycetidae</taxon>
        <taxon>Eurotiales</taxon>
        <taxon>Aspergillaceae</taxon>
        <taxon>Aspergillus</taxon>
        <taxon>Aspergillus subgen. Polypaecilum</taxon>
    </lineage>
</organism>
<dbReference type="GO" id="GO:0016020">
    <property type="term" value="C:membrane"/>
    <property type="evidence" value="ECO:0007669"/>
    <property type="project" value="UniProtKB-SubCell"/>
</dbReference>
<keyword evidence="6" id="KW-1185">Reference proteome</keyword>
<evidence type="ECO:0000256" key="4">
    <source>
        <dbReference type="SAM" id="Phobius"/>
    </source>
</evidence>
<feature type="transmembrane region" description="Helical" evidence="4">
    <location>
        <begin position="398"/>
        <end position="420"/>
    </location>
</feature>
<dbReference type="InterPro" id="IPR011701">
    <property type="entry name" value="MFS"/>
</dbReference>
<keyword evidence="4" id="KW-0812">Transmembrane</keyword>
<dbReference type="Proteomes" id="UP000266188">
    <property type="component" value="Unassembled WGS sequence"/>
</dbReference>
<dbReference type="Pfam" id="PF07690">
    <property type="entry name" value="MFS_1"/>
    <property type="match status" value="1"/>
</dbReference>
<feature type="transmembrane region" description="Helical" evidence="4">
    <location>
        <begin position="440"/>
        <end position="459"/>
    </location>
</feature>
<feature type="transmembrane region" description="Helical" evidence="4">
    <location>
        <begin position="123"/>
        <end position="143"/>
    </location>
</feature>
<evidence type="ECO:0000256" key="1">
    <source>
        <dbReference type="ARBA" id="ARBA00004141"/>
    </source>
</evidence>
<feature type="transmembrane region" description="Helical" evidence="4">
    <location>
        <begin position="358"/>
        <end position="377"/>
    </location>
</feature>
<dbReference type="PANTHER" id="PTHR11360">
    <property type="entry name" value="MONOCARBOXYLATE TRANSPORTER"/>
    <property type="match status" value="1"/>
</dbReference>
<feature type="compositionally biased region" description="Low complexity" evidence="3">
    <location>
        <begin position="12"/>
        <end position="24"/>
    </location>
</feature>
<feature type="region of interest" description="Disordered" evidence="3">
    <location>
        <begin position="1"/>
        <end position="40"/>
    </location>
</feature>
<keyword evidence="4" id="KW-1133">Transmembrane helix</keyword>
<dbReference type="PANTHER" id="PTHR11360:SF287">
    <property type="entry name" value="MFS MONOCARBOXYLATE TRANSPORTER"/>
    <property type="match status" value="1"/>
</dbReference>
<feature type="transmembrane region" description="Helical" evidence="4">
    <location>
        <begin position="298"/>
        <end position="316"/>
    </location>
</feature>
<feature type="transmembrane region" description="Helical" evidence="4">
    <location>
        <begin position="149"/>
        <end position="168"/>
    </location>
</feature>
<dbReference type="InterPro" id="IPR050327">
    <property type="entry name" value="Proton-linked_MCT"/>
</dbReference>
<protein>
    <submittedName>
        <fullName evidence="5">Transporter</fullName>
    </submittedName>
</protein>
<evidence type="ECO:0000313" key="5">
    <source>
        <dbReference type="EMBL" id="RJE18148.1"/>
    </source>
</evidence>
<dbReference type="OrthoDB" id="2213137at2759"/>